<protein>
    <submittedName>
        <fullName evidence="2">Uncharacterized protein</fullName>
    </submittedName>
</protein>
<accession>A0A9P9I735</accession>
<keyword evidence="1" id="KW-0732">Signal</keyword>
<sequence length="314" mass="35352">MKFGSFCVGLIWFNLSLAIQLPGYETDLQIKLNKLTKNHDYNGQQTNTGENTEDSQWPARVAYTSVLRYDFDVVAFTDSQLAGLVIQAWDEMDKLHADWIKSCKSNQKNMKKIRPGMMTAIAFGKTVYLGSSIKQNADNILLSHSNGVLTRAVTGCRIAWLLKKGVTGYGTDKEPSKSHRSGASCGEIITASMVLQDTKKLPMDHVTEKQKVRIISYGSGKGYNTTPKLWAPCNAELYDPTKDKNRNNEPYNAMGCYQMSEWQRLTIIDPDKQTITPMKVTAKPLEPRTEIDLNDVWTITTEEVYSNIPYPDTD</sequence>
<proteinExistence type="predicted"/>
<keyword evidence="3" id="KW-1185">Reference proteome</keyword>
<gene>
    <name evidence="2" type="ORF">B0J11DRAFT_586519</name>
</gene>
<evidence type="ECO:0000256" key="1">
    <source>
        <dbReference type="SAM" id="SignalP"/>
    </source>
</evidence>
<reference evidence="2" key="1">
    <citation type="journal article" date="2021" name="Nat. Commun.">
        <title>Genetic determinants of endophytism in the Arabidopsis root mycobiome.</title>
        <authorList>
            <person name="Mesny F."/>
            <person name="Miyauchi S."/>
            <person name="Thiergart T."/>
            <person name="Pickel B."/>
            <person name="Atanasova L."/>
            <person name="Karlsson M."/>
            <person name="Huettel B."/>
            <person name="Barry K.W."/>
            <person name="Haridas S."/>
            <person name="Chen C."/>
            <person name="Bauer D."/>
            <person name="Andreopoulos W."/>
            <person name="Pangilinan J."/>
            <person name="LaButti K."/>
            <person name="Riley R."/>
            <person name="Lipzen A."/>
            <person name="Clum A."/>
            <person name="Drula E."/>
            <person name="Henrissat B."/>
            <person name="Kohler A."/>
            <person name="Grigoriev I.V."/>
            <person name="Martin F.M."/>
            <person name="Hacquard S."/>
        </authorList>
    </citation>
    <scope>NUCLEOTIDE SEQUENCE</scope>
    <source>
        <strain evidence="2">MPI-CAGE-CH-0243</strain>
    </source>
</reference>
<dbReference type="AlphaFoldDB" id="A0A9P9I735"/>
<evidence type="ECO:0000313" key="3">
    <source>
        <dbReference type="Proteomes" id="UP000700596"/>
    </source>
</evidence>
<evidence type="ECO:0000313" key="2">
    <source>
        <dbReference type="EMBL" id="KAH7109412.1"/>
    </source>
</evidence>
<feature type="chain" id="PRO_5040226511" evidence="1">
    <location>
        <begin position="19"/>
        <end position="314"/>
    </location>
</feature>
<organism evidence="2 3">
    <name type="scientific">Dendryphion nanum</name>
    <dbReference type="NCBI Taxonomy" id="256645"/>
    <lineage>
        <taxon>Eukaryota</taxon>
        <taxon>Fungi</taxon>
        <taxon>Dikarya</taxon>
        <taxon>Ascomycota</taxon>
        <taxon>Pezizomycotina</taxon>
        <taxon>Dothideomycetes</taxon>
        <taxon>Pleosporomycetidae</taxon>
        <taxon>Pleosporales</taxon>
        <taxon>Torulaceae</taxon>
        <taxon>Dendryphion</taxon>
    </lineage>
</organism>
<feature type="signal peptide" evidence="1">
    <location>
        <begin position="1"/>
        <end position="18"/>
    </location>
</feature>
<dbReference type="EMBL" id="JAGMWT010000032">
    <property type="protein sequence ID" value="KAH7109412.1"/>
    <property type="molecule type" value="Genomic_DNA"/>
</dbReference>
<dbReference type="OrthoDB" id="3800432at2759"/>
<comment type="caution">
    <text evidence="2">The sequence shown here is derived from an EMBL/GenBank/DDBJ whole genome shotgun (WGS) entry which is preliminary data.</text>
</comment>
<dbReference type="Proteomes" id="UP000700596">
    <property type="component" value="Unassembled WGS sequence"/>
</dbReference>
<name>A0A9P9I735_9PLEO</name>